<dbReference type="EMBL" id="CP043661">
    <property type="protein sequence ID" value="QNE17439.1"/>
    <property type="molecule type" value="Genomic_DNA"/>
</dbReference>
<reference evidence="3 4" key="2">
    <citation type="journal article" date="2020" name="Microbiol. Resour. Announc.">
        <title>Antarctic desert soil bacteria exhibit high novel natural product potential, evaluated through long-read genome sequencing and comparative genomics.</title>
        <authorList>
            <person name="Benaud N."/>
            <person name="Edwards R.J."/>
            <person name="Amos T.G."/>
            <person name="D'Agostino P.M."/>
            <person name="Gutierrez-Chavez C."/>
            <person name="Montgomery K."/>
            <person name="Nicetic I."/>
            <person name="Ferrari B.C."/>
        </authorList>
    </citation>
    <scope>NUCLEOTIDE SEQUENCE [LARGE SCALE GENOMIC DNA]</scope>
    <source>
        <strain evidence="3 4">SPB151</strain>
    </source>
</reference>
<keyword evidence="2" id="KW-0472">Membrane</keyword>
<accession>A0A7G6WTX4</accession>
<protein>
    <recommendedName>
        <fullName evidence="5">CU044_5270 family protein</fullName>
    </recommendedName>
</protein>
<reference evidence="4" key="1">
    <citation type="submission" date="2019-09" db="EMBL/GenBank/DDBJ databases">
        <title>Antimicrobial potential of Antarctic Bacteria.</title>
        <authorList>
            <person name="Benaud N."/>
            <person name="Edwards R.J."/>
            <person name="Ferrari B.C."/>
        </authorList>
    </citation>
    <scope>NUCLEOTIDE SEQUENCE [LARGE SCALE GENOMIC DNA]</scope>
    <source>
        <strain evidence="4">SPB151</strain>
    </source>
</reference>
<keyword evidence="4" id="KW-1185">Reference proteome</keyword>
<keyword evidence="2" id="KW-1133">Transmembrane helix</keyword>
<feature type="transmembrane region" description="Helical" evidence="2">
    <location>
        <begin position="39"/>
        <end position="62"/>
    </location>
</feature>
<dbReference type="InterPro" id="IPR047789">
    <property type="entry name" value="CU044_5270-like"/>
</dbReference>
<dbReference type="NCBIfam" id="NF038083">
    <property type="entry name" value="CU044_5270_fam"/>
    <property type="match status" value="1"/>
</dbReference>
<name>A0A7G6WTX4_9ACTN</name>
<dbReference type="Proteomes" id="UP000515563">
    <property type="component" value="Chromosome"/>
</dbReference>
<sequence>MTDLKNLLDQAAGYETAATDTEVAADLNRSKKAARRRRFTGAGLTAGAAVVTIAALAVPLVMSGGSGSTVAAPPGAVTSSDGPAKVSTAGELLLVAAAQEEKAEATAGKYFRVRTVYSGEWTVTSDGRVTCCGSQPAGPGGYKLRELRVTEQWTGLKGGTAFVGYRSLGARPATAADTAAWKRAGAPTSWNTGPSDTVDKHDLILSTKPGKGQLTELQNGADLYSALGLHATLRDVLALPTDPAALRSVLLKAQSELAPDASEVSALAQISSGLLSNTPALPKVRAAAFRLLAGLPGATVTPNVSDLVGRQGTAVSFSFPQYQLELQLIIQPKTGKLLSSRHTGGKNGDSTVLLSGWTDNTPQVPPAAIK</sequence>
<proteinExistence type="predicted"/>
<gene>
    <name evidence="3" type="ORF">F1D05_05280</name>
</gene>
<feature type="compositionally biased region" description="Polar residues" evidence="1">
    <location>
        <begin position="349"/>
        <end position="362"/>
    </location>
</feature>
<evidence type="ECO:0000313" key="3">
    <source>
        <dbReference type="EMBL" id="QNE17439.1"/>
    </source>
</evidence>
<dbReference type="AlphaFoldDB" id="A0A7G6WTX4"/>
<evidence type="ECO:0000256" key="1">
    <source>
        <dbReference type="SAM" id="MobiDB-lite"/>
    </source>
</evidence>
<evidence type="ECO:0000313" key="4">
    <source>
        <dbReference type="Proteomes" id="UP000515563"/>
    </source>
</evidence>
<evidence type="ECO:0000256" key="2">
    <source>
        <dbReference type="SAM" id="Phobius"/>
    </source>
</evidence>
<feature type="region of interest" description="Disordered" evidence="1">
    <location>
        <begin position="349"/>
        <end position="370"/>
    </location>
</feature>
<keyword evidence="2" id="KW-0812">Transmembrane</keyword>
<evidence type="ECO:0008006" key="5">
    <source>
        <dbReference type="Google" id="ProtNLM"/>
    </source>
</evidence>
<organism evidence="3 4">
    <name type="scientific">Kribbella qitaiheensis</name>
    <dbReference type="NCBI Taxonomy" id="1544730"/>
    <lineage>
        <taxon>Bacteria</taxon>
        <taxon>Bacillati</taxon>
        <taxon>Actinomycetota</taxon>
        <taxon>Actinomycetes</taxon>
        <taxon>Propionibacteriales</taxon>
        <taxon>Kribbellaceae</taxon>
        <taxon>Kribbella</taxon>
    </lineage>
</organism>
<dbReference type="KEGG" id="kqi:F1D05_05280"/>
<dbReference type="RefSeq" id="WP_185446270.1">
    <property type="nucleotide sequence ID" value="NZ_CP043661.1"/>
</dbReference>